<gene>
    <name evidence="6" type="ORF">C7383_11225</name>
</gene>
<dbReference type="PANTHER" id="PTHR21600">
    <property type="entry name" value="MITOCHONDRIAL RNA PSEUDOURIDINE SYNTHASE"/>
    <property type="match status" value="1"/>
</dbReference>
<dbReference type="PANTHER" id="PTHR21600:SF87">
    <property type="entry name" value="RNA PSEUDOURIDYLATE SYNTHASE DOMAIN-CONTAINING PROTEIN 1"/>
    <property type="match status" value="1"/>
</dbReference>
<dbReference type="Gene3D" id="3.30.2350.10">
    <property type="entry name" value="Pseudouridine synthase"/>
    <property type="match status" value="1"/>
</dbReference>
<dbReference type="CDD" id="cd02869">
    <property type="entry name" value="PseudoU_synth_RluA_like"/>
    <property type="match status" value="1"/>
</dbReference>
<dbReference type="RefSeq" id="WP_109747638.1">
    <property type="nucleotide sequence ID" value="NZ_JANKBI010000013.1"/>
</dbReference>
<dbReference type="AlphaFoldDB" id="A0AB73T0G3"/>
<dbReference type="Pfam" id="PF00849">
    <property type="entry name" value="PseudoU_synth_2"/>
    <property type="match status" value="1"/>
</dbReference>
<accession>A0AB73T0G3</accession>
<dbReference type="Proteomes" id="UP000245412">
    <property type="component" value="Unassembled WGS sequence"/>
</dbReference>
<name>A0AB73T0G3_9FIRM</name>
<comment type="catalytic activity">
    <reaction evidence="1">
        <text>a uridine in RNA = a pseudouridine in RNA</text>
        <dbReference type="Rhea" id="RHEA:48348"/>
        <dbReference type="Rhea" id="RHEA-COMP:12068"/>
        <dbReference type="Rhea" id="RHEA-COMP:12069"/>
        <dbReference type="ChEBI" id="CHEBI:65314"/>
        <dbReference type="ChEBI" id="CHEBI:65315"/>
    </reaction>
</comment>
<comment type="similarity">
    <text evidence="2">Belongs to the pseudouridine synthase RluA family.</text>
</comment>
<dbReference type="InterPro" id="IPR020103">
    <property type="entry name" value="PsdUridine_synth_cat_dom_sf"/>
</dbReference>
<dbReference type="GO" id="GO:0003723">
    <property type="term" value="F:RNA binding"/>
    <property type="evidence" value="ECO:0007669"/>
    <property type="project" value="InterPro"/>
</dbReference>
<comment type="caution">
    <text evidence="6">The sequence shown here is derived from an EMBL/GenBank/DDBJ whole genome shotgun (WGS) entry which is preliminary data.</text>
</comment>
<dbReference type="GO" id="GO:0140098">
    <property type="term" value="F:catalytic activity, acting on RNA"/>
    <property type="evidence" value="ECO:0007669"/>
    <property type="project" value="UniProtKB-ARBA"/>
</dbReference>
<reference evidence="6 7" key="1">
    <citation type="submission" date="2018-05" db="EMBL/GenBank/DDBJ databases">
        <authorList>
            <person name="Goeker M."/>
            <person name="Huntemann M."/>
            <person name="Clum A."/>
            <person name="Pillay M."/>
            <person name="Palaniappan K."/>
            <person name="Varghese N."/>
            <person name="Mikhailova N."/>
            <person name="Stamatis D."/>
            <person name="Reddy T."/>
            <person name="Daum C."/>
            <person name="Shapiro N."/>
            <person name="Ivanova N."/>
            <person name="Kyrpides N."/>
            <person name="Woyke T."/>
        </authorList>
    </citation>
    <scope>NUCLEOTIDE SEQUENCE [LARGE SCALE GENOMIC DNA]</scope>
    <source>
        <strain evidence="6 7">DSM 26524</strain>
    </source>
</reference>
<dbReference type="GO" id="GO:0009982">
    <property type="term" value="F:pseudouridine synthase activity"/>
    <property type="evidence" value="ECO:0007669"/>
    <property type="project" value="InterPro"/>
</dbReference>
<evidence type="ECO:0000256" key="3">
    <source>
        <dbReference type="ARBA" id="ARBA00031870"/>
    </source>
</evidence>
<organism evidence="6 7">
    <name type="scientific">Murimonas intestini</name>
    <dbReference type="NCBI Taxonomy" id="1337051"/>
    <lineage>
        <taxon>Bacteria</taxon>
        <taxon>Bacillati</taxon>
        <taxon>Bacillota</taxon>
        <taxon>Clostridia</taxon>
        <taxon>Lachnospirales</taxon>
        <taxon>Lachnospiraceae</taxon>
        <taxon>Murimonas</taxon>
    </lineage>
</organism>
<dbReference type="InterPro" id="IPR006145">
    <property type="entry name" value="PsdUridine_synth_RsuA/RluA"/>
</dbReference>
<dbReference type="EMBL" id="QGGY01000012">
    <property type="protein sequence ID" value="PWJ73451.1"/>
    <property type="molecule type" value="Genomic_DNA"/>
</dbReference>
<dbReference type="SUPFAM" id="SSF55120">
    <property type="entry name" value="Pseudouridine synthase"/>
    <property type="match status" value="1"/>
</dbReference>
<proteinExistence type="inferred from homology"/>
<evidence type="ECO:0000256" key="1">
    <source>
        <dbReference type="ARBA" id="ARBA00000073"/>
    </source>
</evidence>
<evidence type="ECO:0000259" key="5">
    <source>
        <dbReference type="Pfam" id="PF00849"/>
    </source>
</evidence>
<dbReference type="InterPro" id="IPR050188">
    <property type="entry name" value="RluA_PseudoU_synthase"/>
</dbReference>
<feature type="domain" description="Pseudouridine synthase RsuA/RluA-like" evidence="5">
    <location>
        <begin position="11"/>
        <end position="166"/>
    </location>
</feature>
<sequence>MGPVIVYEDSDIIVCEKEAGVPVQSARIGTKDMVSILKNYRSTSENISGEPYIGVVHRLDQPVQGLLVFAKTKEAAASLSAQAAGDGMKKYYLAVVCGEAPRTEGELTDYLLKDGKTNSSRVVKEGTKDAKKARLSYRILNKKNNLALVEIRLFTGRHHQIRVQMANAGMPLYGDQKYGAGTAAPGILALCAYKLSFKHPGTGKTMEFSCRPKGSIFSEI</sequence>
<dbReference type="GO" id="GO:0000455">
    <property type="term" value="P:enzyme-directed rRNA pseudouridine synthesis"/>
    <property type="evidence" value="ECO:0007669"/>
    <property type="project" value="TreeGrafter"/>
</dbReference>
<evidence type="ECO:0000313" key="7">
    <source>
        <dbReference type="Proteomes" id="UP000245412"/>
    </source>
</evidence>
<evidence type="ECO:0000313" key="6">
    <source>
        <dbReference type="EMBL" id="PWJ73451.1"/>
    </source>
</evidence>
<evidence type="ECO:0000256" key="4">
    <source>
        <dbReference type="ARBA" id="ARBA00033164"/>
    </source>
</evidence>
<keyword evidence="7" id="KW-1185">Reference proteome</keyword>
<evidence type="ECO:0000256" key="2">
    <source>
        <dbReference type="ARBA" id="ARBA00010876"/>
    </source>
</evidence>
<protein>
    <recommendedName>
        <fullName evidence="3">RNA pseudouridylate synthase</fullName>
    </recommendedName>
    <alternativeName>
        <fullName evidence="4">RNA-uridine isomerase</fullName>
    </alternativeName>
</protein>